<protein>
    <submittedName>
        <fullName evidence="2">Uncharacterized protein</fullName>
    </submittedName>
</protein>
<reference evidence="2 3" key="1">
    <citation type="submission" date="2015-11" db="EMBL/GenBank/DDBJ databases">
        <title>Expanding the genomic diversity of Burkholderia species for the development of highly accurate diagnostics.</title>
        <authorList>
            <person name="Sahl J."/>
            <person name="Keim P."/>
            <person name="Wagner D."/>
        </authorList>
    </citation>
    <scope>NUCLEOTIDE SEQUENCE [LARGE SCALE GENOMIC DNA]</scope>
    <source>
        <strain evidence="2 3">RF32-BP12</strain>
    </source>
</reference>
<comment type="caution">
    <text evidence="2">The sequence shown here is derived from an EMBL/GenBank/DDBJ whole genome shotgun (WGS) entry which is preliminary data.</text>
</comment>
<dbReference type="EMBL" id="LOTQ01000023">
    <property type="protein sequence ID" value="KVA06899.1"/>
    <property type="molecule type" value="Genomic_DNA"/>
</dbReference>
<evidence type="ECO:0000313" key="3">
    <source>
        <dbReference type="Proteomes" id="UP000056450"/>
    </source>
</evidence>
<accession>A0AAP1CCM3</accession>
<dbReference type="Proteomes" id="UP000056450">
    <property type="component" value="Unassembled WGS sequence"/>
</dbReference>
<feature type="compositionally biased region" description="Polar residues" evidence="1">
    <location>
        <begin position="38"/>
        <end position="50"/>
    </location>
</feature>
<evidence type="ECO:0000256" key="1">
    <source>
        <dbReference type="SAM" id="MobiDB-lite"/>
    </source>
</evidence>
<name>A0AAP1CCM3_9BURK</name>
<evidence type="ECO:0000313" key="2">
    <source>
        <dbReference type="EMBL" id="KVA06899.1"/>
    </source>
</evidence>
<sequence length="77" mass="8252">MRASRGAITTQRGPAARCRATSDAPTHARALAAGAQRTMRTPSRTGAVRTTRSRNGRAAMAWALLKAAHRHSMRDPS</sequence>
<gene>
    <name evidence="2" type="ORF">WI41_15495</name>
</gene>
<dbReference type="AlphaFoldDB" id="A0AAP1CCM3"/>
<proteinExistence type="predicted"/>
<feature type="region of interest" description="Disordered" evidence="1">
    <location>
        <begin position="1"/>
        <end position="55"/>
    </location>
</feature>
<organism evidence="2 3">
    <name type="scientific">Burkholderia latens</name>
    <dbReference type="NCBI Taxonomy" id="488446"/>
    <lineage>
        <taxon>Bacteria</taxon>
        <taxon>Pseudomonadati</taxon>
        <taxon>Pseudomonadota</taxon>
        <taxon>Betaproteobacteria</taxon>
        <taxon>Burkholderiales</taxon>
        <taxon>Burkholderiaceae</taxon>
        <taxon>Burkholderia</taxon>
        <taxon>Burkholderia cepacia complex</taxon>
    </lineage>
</organism>